<accession>A0AAW1VDB3</accession>
<dbReference type="AlphaFoldDB" id="A0AAW1VDB3"/>
<feature type="region of interest" description="Disordered" evidence="1">
    <location>
        <begin position="89"/>
        <end position="122"/>
    </location>
</feature>
<organism evidence="2 3">
    <name type="scientific">Henosepilachna vigintioctopunctata</name>
    <dbReference type="NCBI Taxonomy" id="420089"/>
    <lineage>
        <taxon>Eukaryota</taxon>
        <taxon>Metazoa</taxon>
        <taxon>Ecdysozoa</taxon>
        <taxon>Arthropoda</taxon>
        <taxon>Hexapoda</taxon>
        <taxon>Insecta</taxon>
        <taxon>Pterygota</taxon>
        <taxon>Neoptera</taxon>
        <taxon>Endopterygota</taxon>
        <taxon>Coleoptera</taxon>
        <taxon>Polyphaga</taxon>
        <taxon>Cucujiformia</taxon>
        <taxon>Coccinelloidea</taxon>
        <taxon>Coccinellidae</taxon>
        <taxon>Epilachninae</taxon>
        <taxon>Epilachnini</taxon>
        <taxon>Henosepilachna</taxon>
    </lineage>
</organism>
<evidence type="ECO:0000256" key="1">
    <source>
        <dbReference type="SAM" id="MobiDB-lite"/>
    </source>
</evidence>
<evidence type="ECO:0000313" key="3">
    <source>
        <dbReference type="Proteomes" id="UP001431783"/>
    </source>
</evidence>
<dbReference type="EMBL" id="JARQZJ010000138">
    <property type="protein sequence ID" value="KAK9892780.1"/>
    <property type="molecule type" value="Genomic_DNA"/>
</dbReference>
<protein>
    <submittedName>
        <fullName evidence="2">Uncharacterized protein</fullName>
    </submittedName>
</protein>
<name>A0AAW1VDB3_9CUCU</name>
<comment type="caution">
    <text evidence="2">The sequence shown here is derived from an EMBL/GenBank/DDBJ whole genome shotgun (WGS) entry which is preliminary data.</text>
</comment>
<reference evidence="2 3" key="1">
    <citation type="submission" date="2023-03" db="EMBL/GenBank/DDBJ databases">
        <title>Genome insight into feeding habits of ladybird beetles.</title>
        <authorList>
            <person name="Li H.-S."/>
            <person name="Huang Y.-H."/>
            <person name="Pang H."/>
        </authorList>
    </citation>
    <scope>NUCLEOTIDE SEQUENCE [LARGE SCALE GENOMIC DNA]</scope>
    <source>
        <strain evidence="2">SYSU_2023b</strain>
        <tissue evidence="2">Whole body</tissue>
    </source>
</reference>
<evidence type="ECO:0000313" key="2">
    <source>
        <dbReference type="EMBL" id="KAK9892780.1"/>
    </source>
</evidence>
<proteinExistence type="predicted"/>
<keyword evidence="3" id="KW-1185">Reference proteome</keyword>
<feature type="compositionally biased region" description="Polar residues" evidence="1">
    <location>
        <begin position="103"/>
        <end position="118"/>
    </location>
</feature>
<gene>
    <name evidence="2" type="ORF">WA026_021971</name>
</gene>
<dbReference type="Proteomes" id="UP001431783">
    <property type="component" value="Unassembled WGS sequence"/>
</dbReference>
<sequence>MKDVSKVRLHLITNEDIEQSSTQIPENILPLLGTMKRGFCSCLNPKDYVPLKTVVEQSTPSNCDKNILSYISNLCQKRTTEFYKVVYNSDSDDDDDAPSISSKENPSTTYLMEQPSTSKENEDALIETENIHANKIKKGVCV</sequence>